<evidence type="ECO:0000256" key="1">
    <source>
        <dbReference type="ARBA" id="ARBA00022723"/>
    </source>
</evidence>
<dbReference type="InterPro" id="IPR002509">
    <property type="entry name" value="NODB_dom"/>
</dbReference>
<proteinExistence type="predicted"/>
<evidence type="ECO:0000256" key="2">
    <source>
        <dbReference type="ARBA" id="ARBA00022801"/>
    </source>
</evidence>
<reference evidence="4 5" key="1">
    <citation type="submission" date="2018-06" db="EMBL/GenBank/DDBJ databases">
        <title>Flavobacterium sp IMCC34762, genome.</title>
        <authorList>
            <person name="Joung Y."/>
            <person name="Cho J."/>
            <person name="Song J."/>
        </authorList>
    </citation>
    <scope>NUCLEOTIDE SEQUENCE [LARGE SCALE GENOMIC DNA]</scope>
    <source>
        <strain evidence="4 5">IMCC34762</strain>
    </source>
</reference>
<dbReference type="CDD" id="cd10917">
    <property type="entry name" value="CE4_NodB_like_6s_7s"/>
    <property type="match status" value="1"/>
</dbReference>
<gene>
    <name evidence="4" type="ORF">DOS84_08670</name>
</gene>
<name>A0A2W7TWW1_9FLAO</name>
<comment type="caution">
    <text evidence="4">The sequence shown here is derived from an EMBL/GenBank/DDBJ whole genome shotgun (WGS) entry which is preliminary data.</text>
</comment>
<dbReference type="InterPro" id="IPR050248">
    <property type="entry name" value="Polysacc_deacetylase_ArnD"/>
</dbReference>
<keyword evidence="5" id="KW-1185">Reference proteome</keyword>
<organism evidence="4 5">
    <name type="scientific">Flavobacterium aquariorum</name>
    <dbReference type="NCBI Taxonomy" id="2217670"/>
    <lineage>
        <taxon>Bacteria</taxon>
        <taxon>Pseudomonadati</taxon>
        <taxon>Bacteroidota</taxon>
        <taxon>Flavobacteriia</taxon>
        <taxon>Flavobacteriales</taxon>
        <taxon>Flavobacteriaceae</taxon>
        <taxon>Flavobacterium</taxon>
    </lineage>
</organism>
<accession>A0A2W7TWW1</accession>
<evidence type="ECO:0000313" key="5">
    <source>
        <dbReference type="Proteomes" id="UP000249177"/>
    </source>
</evidence>
<dbReference type="GO" id="GO:0005975">
    <property type="term" value="P:carbohydrate metabolic process"/>
    <property type="evidence" value="ECO:0007669"/>
    <property type="project" value="InterPro"/>
</dbReference>
<dbReference type="OrthoDB" id="9812065at2"/>
<sequence>MKTYWIKTNKFLKKIFSNYIWDIPNLENKIYLTFDDGPTPEITEWVLEELKKHEAKATFFCIGKNINNHAAIFLKTIEEGHSIGNHTYNHLKGWNTSTEDYLDNIALCESEILNLQSKICNLKPKIFRPPYGKIKKSQSKKLQLLGYKIIMWDVLSADFDQTITPEKCLENVLQNVQSGSVIVFHDSVKAFKNLEYTLPRSLEILKQRGFIFEVIQ</sequence>
<evidence type="ECO:0000259" key="3">
    <source>
        <dbReference type="PROSITE" id="PS51677"/>
    </source>
</evidence>
<dbReference type="PANTHER" id="PTHR10587:SF133">
    <property type="entry name" value="CHITIN DEACETYLASE 1-RELATED"/>
    <property type="match status" value="1"/>
</dbReference>
<dbReference type="GO" id="GO:0016810">
    <property type="term" value="F:hydrolase activity, acting on carbon-nitrogen (but not peptide) bonds"/>
    <property type="evidence" value="ECO:0007669"/>
    <property type="project" value="InterPro"/>
</dbReference>
<dbReference type="InterPro" id="IPR011330">
    <property type="entry name" value="Glyco_hydro/deAcase_b/a-brl"/>
</dbReference>
<keyword evidence="2" id="KW-0378">Hydrolase</keyword>
<feature type="domain" description="NodB homology" evidence="3">
    <location>
        <begin position="28"/>
        <end position="213"/>
    </location>
</feature>
<dbReference type="GO" id="GO:0016020">
    <property type="term" value="C:membrane"/>
    <property type="evidence" value="ECO:0007669"/>
    <property type="project" value="TreeGrafter"/>
</dbReference>
<dbReference type="PROSITE" id="PS51677">
    <property type="entry name" value="NODB"/>
    <property type="match status" value="1"/>
</dbReference>
<protein>
    <submittedName>
        <fullName evidence="4">Polysaccharide deacetylase family protein</fullName>
    </submittedName>
</protein>
<dbReference type="Pfam" id="PF01522">
    <property type="entry name" value="Polysacc_deac_1"/>
    <property type="match status" value="1"/>
</dbReference>
<evidence type="ECO:0000313" key="4">
    <source>
        <dbReference type="EMBL" id="PZX94004.1"/>
    </source>
</evidence>
<keyword evidence="1" id="KW-0479">Metal-binding</keyword>
<dbReference type="AlphaFoldDB" id="A0A2W7TWW1"/>
<dbReference type="EMBL" id="QKXH01000004">
    <property type="protein sequence ID" value="PZX94004.1"/>
    <property type="molecule type" value="Genomic_DNA"/>
</dbReference>
<dbReference type="PANTHER" id="PTHR10587">
    <property type="entry name" value="GLYCOSYL TRANSFERASE-RELATED"/>
    <property type="match status" value="1"/>
</dbReference>
<dbReference type="SUPFAM" id="SSF88713">
    <property type="entry name" value="Glycoside hydrolase/deacetylase"/>
    <property type="match status" value="1"/>
</dbReference>
<dbReference type="Proteomes" id="UP000249177">
    <property type="component" value="Unassembled WGS sequence"/>
</dbReference>
<dbReference type="Gene3D" id="3.20.20.370">
    <property type="entry name" value="Glycoside hydrolase/deacetylase"/>
    <property type="match status" value="1"/>
</dbReference>
<dbReference type="RefSeq" id="WP_111409717.1">
    <property type="nucleotide sequence ID" value="NZ_QKXH01000004.1"/>
</dbReference>
<dbReference type="GO" id="GO:0046872">
    <property type="term" value="F:metal ion binding"/>
    <property type="evidence" value="ECO:0007669"/>
    <property type="project" value="UniProtKB-KW"/>
</dbReference>